<sequence>MSKDVGNILLWLMLCIGNGIQLSLYNMEYYARRNCPVSGESLVDYLIPVENRCRLFSGLCKCVSRSFRWRSKGYSDSLFPCRPPRQWTTSTTDSTMPQHYKSQLAALIKVRGQAGFSEYEVLKIFCDVCESLAILHCCQAPVIYRDVKVENVVQNDMGRFILAESGSATARFLNPVAHGKKVVEEEVQKNTSLPYRAPEMVDLNSGHSITTKVDIWAAGVLLYKLCFGTMPFGESSKAILHCQYNIPEKCKYSPELCQLIRFLLEPDPEKRPNIYQVCEVAFKISGKDNPLRIARERQRSQVVTSNSNNTNNPASTEQQHERKFQTAVISGTSVAPRSRPKPQLTGASAPFTLGPPPLNPSPKNVVSPVPGAMAAEVDRAFVANFSENFPKAGAGGSKSPAIGGSDVQEAGFRFIPSDSKHLLVPSMEATREKSATVSPASLLLSPFEPPSEPPSSSSSSTRPRPTTLLAPAKAPHRHVLSNSNSEKSLVSPCSSSTWNPFGDPSPFSPNSTLTEDQLFGAEFDKLRLEGGSQTSIVTSPEEMKSEQAVSWERQKELKQRFSLPALNQVALVEEDPFGSAPFTLPKRLKDKTGRSSKLTSKLSEVISSATSGGTTLWRHSTGGGKESLIAATTPGAASVGGEGGGVVGNGEVGMKLEDLMSGGDKGSPNFIKLPLDDRNKYEKLNSNDVTSDDSDSEFYPDSVGGGLKKQSFKQFVENNIPEKLQAVYHKVDKGQIKNVQIVKKLRGKVVNKDEVKRKKEKRVKTTTAATVEEQDERESDDSIGSASDLRANDDFMEGDEVDHGQRVIPGKPGTRRFNRGAFGDGSVDDCISESIKTCGSSAYHAECESVTTNEDNSSRIVTRVRVKKREHDSKHSVIDEDDSGEEDMLHGDKPLLLDDELDYESAPENNTSGEDVVLMDPFTPESLPDESETKQVEEDEVVLDPFAMAPFRKPTVPKRNSIIKYMPNVVPIPENCPTVTLPSSTDNFCTSTPVKPTRRSLPEATVLPLKPPVAEIVPLPNPRTDLFGSEPFPAMVVLSAPQPIVEPTPIPTVSVEPGSVALTHIIPSAIPKPQILLEPPTAPASAAPPALKQPPLSTPMTARLTYINFGQIPSQTSTNSASSVTVTSISPDNNYVNFAPDGDDDDARKLKSDEYDSSEPVVKSSSKVSGGSGFLKKDKLRYNSLKEKLSSSGASKDDSASVTSSTTSTGNHVLVIPSKLSSKVKVNVSGYKKVSSKLGKKDKSVGNGAAESEQHRQTAKVSKKMGFSNMSFEDFPSDDALEEHQAAAAASGPRHGGSSVGAKLMKIAPFEVIRNEKMLLEAEKKFGSLKRRSNPFS</sequence>
<feature type="region of interest" description="Disordered" evidence="1">
    <location>
        <begin position="1188"/>
        <end position="1209"/>
    </location>
</feature>
<dbReference type="PANTHER" id="PTHR47907:SF4">
    <property type="entry name" value="BMP-2-INDUCIBLE PROTEIN KINASE ISOFORM X1"/>
    <property type="match status" value="1"/>
</dbReference>
<evidence type="ECO:0000313" key="3">
    <source>
        <dbReference type="EMBL" id="KAL1399003.1"/>
    </source>
</evidence>
<dbReference type="InterPro" id="IPR051744">
    <property type="entry name" value="AP2_assoc_SerThr_kinase"/>
</dbReference>
<feature type="compositionally biased region" description="Low complexity" evidence="1">
    <location>
        <begin position="302"/>
        <end position="312"/>
    </location>
</feature>
<feature type="region of interest" description="Disordered" evidence="1">
    <location>
        <begin position="433"/>
        <end position="496"/>
    </location>
</feature>
<feature type="region of interest" description="Disordered" evidence="1">
    <location>
        <begin position="862"/>
        <end position="891"/>
    </location>
</feature>
<feature type="region of interest" description="Disordered" evidence="1">
    <location>
        <begin position="1132"/>
        <end position="1173"/>
    </location>
</feature>
<accession>A0ABD1DH31</accession>
<feature type="region of interest" description="Disordered" evidence="1">
    <location>
        <begin position="904"/>
        <end position="937"/>
    </location>
</feature>
<dbReference type="Pfam" id="PF00069">
    <property type="entry name" value="Pkinase"/>
    <property type="match status" value="1"/>
</dbReference>
<evidence type="ECO:0000313" key="4">
    <source>
        <dbReference type="Proteomes" id="UP001562425"/>
    </source>
</evidence>
<dbReference type="PANTHER" id="PTHR47907">
    <property type="entry name" value="PROTEIN KINASE DOMAIN-CONTAINING PROTEIN"/>
    <property type="match status" value="1"/>
</dbReference>
<dbReference type="InterPro" id="IPR000719">
    <property type="entry name" value="Prot_kinase_dom"/>
</dbReference>
<feature type="region of interest" description="Disordered" evidence="1">
    <location>
        <begin position="754"/>
        <end position="823"/>
    </location>
</feature>
<dbReference type="Gene3D" id="1.10.510.10">
    <property type="entry name" value="Transferase(Phosphotransferase) domain 1"/>
    <property type="match status" value="1"/>
</dbReference>
<feature type="region of interest" description="Disordered" evidence="1">
    <location>
        <begin position="1076"/>
        <end position="1097"/>
    </location>
</feature>
<feature type="compositionally biased region" description="Low complexity" evidence="1">
    <location>
        <begin position="1200"/>
        <end position="1209"/>
    </location>
</feature>
<feature type="compositionally biased region" description="Basic and acidic residues" evidence="1">
    <location>
        <begin position="869"/>
        <end position="878"/>
    </location>
</feature>
<name>A0ABD1DH31_CULPP</name>
<feature type="compositionally biased region" description="Polar residues" evidence="1">
    <location>
        <begin position="480"/>
        <end position="496"/>
    </location>
</feature>
<feature type="compositionally biased region" description="Basic and acidic residues" evidence="1">
    <location>
        <begin position="1188"/>
        <end position="1199"/>
    </location>
</feature>
<dbReference type="Proteomes" id="UP001562425">
    <property type="component" value="Unassembled WGS sequence"/>
</dbReference>
<keyword evidence="4" id="KW-1185">Reference proteome</keyword>
<feature type="domain" description="Protein kinase" evidence="2">
    <location>
        <begin position="1"/>
        <end position="283"/>
    </location>
</feature>
<gene>
    <name evidence="3" type="ORF">pipiens_008533</name>
</gene>
<feature type="compositionally biased region" description="Acidic residues" evidence="1">
    <location>
        <begin position="772"/>
        <end position="781"/>
    </location>
</feature>
<dbReference type="SUPFAM" id="SSF56112">
    <property type="entry name" value="Protein kinase-like (PK-like)"/>
    <property type="match status" value="1"/>
</dbReference>
<organism evidence="3 4">
    <name type="scientific">Culex pipiens pipiens</name>
    <name type="common">Northern house mosquito</name>
    <dbReference type="NCBI Taxonomy" id="38569"/>
    <lineage>
        <taxon>Eukaryota</taxon>
        <taxon>Metazoa</taxon>
        <taxon>Ecdysozoa</taxon>
        <taxon>Arthropoda</taxon>
        <taxon>Hexapoda</taxon>
        <taxon>Insecta</taxon>
        <taxon>Pterygota</taxon>
        <taxon>Neoptera</taxon>
        <taxon>Endopterygota</taxon>
        <taxon>Diptera</taxon>
        <taxon>Nematocera</taxon>
        <taxon>Culicoidea</taxon>
        <taxon>Culicidae</taxon>
        <taxon>Culicinae</taxon>
        <taxon>Culicini</taxon>
        <taxon>Culex</taxon>
        <taxon>Culex</taxon>
    </lineage>
</organism>
<dbReference type="InterPro" id="IPR011009">
    <property type="entry name" value="Kinase-like_dom_sf"/>
</dbReference>
<dbReference type="EMBL" id="JBEHCU010005686">
    <property type="protein sequence ID" value="KAL1399003.1"/>
    <property type="molecule type" value="Genomic_DNA"/>
</dbReference>
<dbReference type="PROSITE" id="PS50011">
    <property type="entry name" value="PROTEIN_KINASE_DOM"/>
    <property type="match status" value="1"/>
</dbReference>
<feature type="compositionally biased region" description="Low complexity" evidence="1">
    <location>
        <begin position="1076"/>
        <end position="1095"/>
    </location>
</feature>
<reference evidence="3 4" key="1">
    <citation type="submission" date="2024-05" db="EMBL/GenBank/DDBJ databases">
        <title>Culex pipiens pipiens assembly and annotation.</title>
        <authorList>
            <person name="Alout H."/>
            <person name="Durand T."/>
        </authorList>
    </citation>
    <scope>NUCLEOTIDE SEQUENCE [LARGE SCALE GENOMIC DNA]</scope>
    <source>
        <strain evidence="3">HA-2024</strain>
        <tissue evidence="3">Whole body</tissue>
    </source>
</reference>
<feature type="region of interest" description="Disordered" evidence="1">
    <location>
        <begin position="1236"/>
        <end position="1265"/>
    </location>
</feature>
<protein>
    <recommendedName>
        <fullName evidence="2">Protein kinase domain-containing protein</fullName>
    </recommendedName>
</protein>
<dbReference type="SMART" id="SM00220">
    <property type="entry name" value="S_TKc"/>
    <property type="match status" value="1"/>
</dbReference>
<evidence type="ECO:0000259" key="2">
    <source>
        <dbReference type="PROSITE" id="PS50011"/>
    </source>
</evidence>
<proteinExistence type="predicted"/>
<evidence type="ECO:0000256" key="1">
    <source>
        <dbReference type="SAM" id="MobiDB-lite"/>
    </source>
</evidence>
<comment type="caution">
    <text evidence="3">The sequence shown here is derived from an EMBL/GenBank/DDBJ whole genome shotgun (WGS) entry which is preliminary data.</text>
</comment>
<feature type="compositionally biased region" description="Low complexity" evidence="1">
    <location>
        <begin position="454"/>
        <end position="469"/>
    </location>
</feature>
<feature type="region of interest" description="Disordered" evidence="1">
    <location>
        <begin position="297"/>
        <end position="363"/>
    </location>
</feature>